<dbReference type="CDD" id="cd02440">
    <property type="entry name" value="AdoMet_MTases"/>
    <property type="match status" value="1"/>
</dbReference>
<dbReference type="Pfam" id="PF13489">
    <property type="entry name" value="Methyltransf_23"/>
    <property type="match status" value="1"/>
</dbReference>
<evidence type="ECO:0008006" key="3">
    <source>
        <dbReference type="Google" id="ProtNLM"/>
    </source>
</evidence>
<comment type="caution">
    <text evidence="1">The sequence shown here is derived from an EMBL/GenBank/DDBJ whole genome shotgun (WGS) entry which is preliminary data.</text>
</comment>
<keyword evidence="2" id="KW-1185">Reference proteome</keyword>
<organism evidence="1 2">
    <name type="scientific">Geothrix rubra</name>
    <dbReference type="NCBI Taxonomy" id="2927977"/>
    <lineage>
        <taxon>Bacteria</taxon>
        <taxon>Pseudomonadati</taxon>
        <taxon>Acidobacteriota</taxon>
        <taxon>Holophagae</taxon>
        <taxon>Holophagales</taxon>
        <taxon>Holophagaceae</taxon>
        <taxon>Geothrix</taxon>
    </lineage>
</organism>
<dbReference type="RefSeq" id="WP_285726114.1">
    <property type="nucleotide sequence ID" value="NZ_BSDD01000004.1"/>
</dbReference>
<gene>
    <name evidence="1" type="ORF">GETHPA_22000</name>
</gene>
<sequence>MDPLPTDEELSSYYASYDQDERVDLSRKWTSGYPRLRKAFHWLSGDVDPRDFVKVPAGARVLDYGCGHAGYLRDFHDRGVSITGAEIAGHLVAACREAGFDVRKVEGFTEIPFADGEFDIVYLMQVFEHLRDPHQFMEELARILKPGGSLYLALPNAASAWRKVFGQNWVSGWFAPFHLFHYDRQALASLARQHQFQVVEGWSRTPSSWFRLNLKAWVHADDNRVDWRRSWLDNRFVAFPLMLLLRLIEIPLRERDCLVLHLRKNGDS</sequence>
<proteinExistence type="predicted"/>
<dbReference type="InterPro" id="IPR029063">
    <property type="entry name" value="SAM-dependent_MTases_sf"/>
</dbReference>
<accession>A0ABQ5Q7U9</accession>
<evidence type="ECO:0000313" key="2">
    <source>
        <dbReference type="Proteomes" id="UP001165089"/>
    </source>
</evidence>
<dbReference type="SUPFAM" id="SSF53335">
    <property type="entry name" value="S-adenosyl-L-methionine-dependent methyltransferases"/>
    <property type="match status" value="1"/>
</dbReference>
<dbReference type="Gene3D" id="3.40.50.150">
    <property type="entry name" value="Vaccinia Virus protein VP39"/>
    <property type="match status" value="1"/>
</dbReference>
<dbReference type="Proteomes" id="UP001165089">
    <property type="component" value="Unassembled WGS sequence"/>
</dbReference>
<dbReference type="PANTHER" id="PTHR43861:SF1">
    <property type="entry name" value="TRANS-ACONITATE 2-METHYLTRANSFERASE"/>
    <property type="match status" value="1"/>
</dbReference>
<dbReference type="PANTHER" id="PTHR43861">
    <property type="entry name" value="TRANS-ACONITATE 2-METHYLTRANSFERASE-RELATED"/>
    <property type="match status" value="1"/>
</dbReference>
<protein>
    <recommendedName>
        <fullName evidence="3">Class I SAM-dependent methyltransferase</fullName>
    </recommendedName>
</protein>
<name>A0ABQ5Q7U9_9BACT</name>
<dbReference type="EMBL" id="BSDD01000004">
    <property type="protein sequence ID" value="GLH70667.1"/>
    <property type="molecule type" value="Genomic_DNA"/>
</dbReference>
<evidence type="ECO:0000313" key="1">
    <source>
        <dbReference type="EMBL" id="GLH70667.1"/>
    </source>
</evidence>
<reference evidence="1 2" key="1">
    <citation type="journal article" date="2023" name="Antonie Van Leeuwenhoek">
        <title>Mesoterricola silvestris gen. nov., sp. nov., Mesoterricola sediminis sp. nov., Geothrix oryzae sp. nov., Geothrix edaphica sp. nov., Geothrix rubra sp. nov., and Geothrix limicola sp. nov., six novel members of Acidobacteriota isolated from soils.</title>
        <authorList>
            <person name="Itoh H."/>
            <person name="Sugisawa Y."/>
            <person name="Mise K."/>
            <person name="Xu Z."/>
            <person name="Kuniyasu M."/>
            <person name="Ushijima N."/>
            <person name="Kawano K."/>
            <person name="Kobayashi E."/>
            <person name="Shiratori Y."/>
            <person name="Masuda Y."/>
            <person name="Senoo K."/>
        </authorList>
    </citation>
    <scope>NUCLEOTIDE SEQUENCE [LARGE SCALE GENOMIC DNA]</scope>
    <source>
        <strain evidence="1 2">Red803</strain>
    </source>
</reference>